<dbReference type="Pfam" id="PF01243">
    <property type="entry name" value="PNPOx_N"/>
    <property type="match status" value="1"/>
</dbReference>
<gene>
    <name evidence="3" type="ORF">GCM10007859_04880</name>
</gene>
<name>A0ABQ6BH39_9CAUL</name>
<keyword evidence="1" id="KW-0560">Oxidoreductase</keyword>
<dbReference type="EMBL" id="BSOY01000006">
    <property type="protein sequence ID" value="GLS00482.1"/>
    <property type="molecule type" value="Genomic_DNA"/>
</dbReference>
<dbReference type="PANTHER" id="PTHR35176:SF6">
    <property type="entry name" value="HEME OXYGENASE HI_0854-RELATED"/>
    <property type="match status" value="1"/>
</dbReference>
<dbReference type="SUPFAM" id="SSF50475">
    <property type="entry name" value="FMN-binding split barrel"/>
    <property type="match status" value="1"/>
</dbReference>
<keyword evidence="4" id="KW-1185">Reference proteome</keyword>
<proteinExistence type="predicted"/>
<dbReference type="Proteomes" id="UP001156921">
    <property type="component" value="Unassembled WGS sequence"/>
</dbReference>
<evidence type="ECO:0000256" key="1">
    <source>
        <dbReference type="ARBA" id="ARBA00023002"/>
    </source>
</evidence>
<comment type="caution">
    <text evidence="3">The sequence shown here is derived from an EMBL/GenBank/DDBJ whole genome shotgun (WGS) entry which is preliminary data.</text>
</comment>
<protein>
    <submittedName>
        <fullName evidence="3">Pyridoxamine 5'-phosphate oxidase</fullName>
    </submittedName>
</protein>
<dbReference type="Gene3D" id="2.30.110.10">
    <property type="entry name" value="Electron Transport, Fmn-binding Protein, Chain A"/>
    <property type="match status" value="1"/>
</dbReference>
<evidence type="ECO:0000313" key="3">
    <source>
        <dbReference type="EMBL" id="GLS00482.1"/>
    </source>
</evidence>
<dbReference type="InterPro" id="IPR012349">
    <property type="entry name" value="Split_barrel_FMN-bd"/>
</dbReference>
<feature type="domain" description="Pyridoxamine 5'-phosphate oxidase N-terminal" evidence="2">
    <location>
        <begin position="6"/>
        <end position="133"/>
    </location>
</feature>
<evidence type="ECO:0000259" key="2">
    <source>
        <dbReference type="Pfam" id="PF01243"/>
    </source>
</evidence>
<dbReference type="RefSeq" id="WP_284220742.1">
    <property type="nucleotide sequence ID" value="NZ_BSOY01000006.1"/>
</dbReference>
<dbReference type="InterPro" id="IPR011576">
    <property type="entry name" value="Pyridox_Oxase_N"/>
</dbReference>
<accession>A0ABQ6BH39</accession>
<reference evidence="4" key="1">
    <citation type="journal article" date="2019" name="Int. J. Syst. Evol. Microbiol.">
        <title>The Global Catalogue of Microorganisms (GCM) 10K type strain sequencing project: providing services to taxonomists for standard genome sequencing and annotation.</title>
        <authorList>
            <consortium name="The Broad Institute Genomics Platform"/>
            <consortium name="The Broad Institute Genome Sequencing Center for Infectious Disease"/>
            <person name="Wu L."/>
            <person name="Ma J."/>
        </authorList>
    </citation>
    <scope>NUCLEOTIDE SEQUENCE [LARGE SCALE GENOMIC DNA]</scope>
    <source>
        <strain evidence="4">NBRC 110107</strain>
    </source>
</reference>
<sequence>MDAQWKQKIVAILDGHRTMTIATNRPDGWPQTTAVGYSNDGLTLYFLCGKDSQKAANLARDERVSLAINNDPDQVMAIKGLSMAAHARRVVDRAEGEKALALLFARYPAQNGVTMTLPSPDDVALFRVVPKVISILDYTLGFAHTDLVPCDDEPAGQ</sequence>
<organism evidence="3 4">
    <name type="scientific">Brevundimonas denitrificans</name>
    <dbReference type="NCBI Taxonomy" id="1443434"/>
    <lineage>
        <taxon>Bacteria</taxon>
        <taxon>Pseudomonadati</taxon>
        <taxon>Pseudomonadota</taxon>
        <taxon>Alphaproteobacteria</taxon>
        <taxon>Caulobacterales</taxon>
        <taxon>Caulobacteraceae</taxon>
        <taxon>Brevundimonas</taxon>
    </lineage>
</organism>
<dbReference type="InterPro" id="IPR052019">
    <property type="entry name" value="F420H2_bilvrd_red/Heme_oxyg"/>
</dbReference>
<dbReference type="PANTHER" id="PTHR35176">
    <property type="entry name" value="HEME OXYGENASE HI_0854-RELATED"/>
    <property type="match status" value="1"/>
</dbReference>
<evidence type="ECO:0000313" key="4">
    <source>
        <dbReference type="Proteomes" id="UP001156921"/>
    </source>
</evidence>